<dbReference type="SUPFAM" id="SSF51391">
    <property type="entry name" value="Thiamin phosphate synthase"/>
    <property type="match status" value="1"/>
</dbReference>
<evidence type="ECO:0000256" key="18">
    <source>
        <dbReference type="SAM" id="MobiDB-lite"/>
    </source>
</evidence>
<keyword evidence="10" id="KW-0067">ATP-binding</keyword>
<keyword evidence="11" id="KW-0460">Magnesium</keyword>
<reference evidence="20 21" key="1">
    <citation type="submission" date="2024-02" db="EMBL/GenBank/DDBJ databases">
        <title>De novo assembly and annotation of 12 fungi associated with fruit tree decline syndrome in Ontario, Canada.</title>
        <authorList>
            <person name="Sulman M."/>
            <person name="Ellouze W."/>
            <person name="Ilyukhin E."/>
        </authorList>
    </citation>
    <scope>NUCLEOTIDE SEQUENCE [LARGE SCALE GENOMIC DNA]</scope>
    <source>
        <strain evidence="20 21">M11/M66-122</strain>
    </source>
</reference>
<comment type="similarity">
    <text evidence="17">In the N-terminal section; belongs to the thiamine-phosphate synthase family.</text>
</comment>
<dbReference type="HAMAP" id="MF_00228">
    <property type="entry name" value="Thz_kinase"/>
    <property type="match status" value="1"/>
</dbReference>
<gene>
    <name evidence="20" type="primary">THI6_1</name>
    <name evidence="20" type="ORF">SLS62_008303</name>
</gene>
<feature type="region of interest" description="Disordered" evidence="18">
    <location>
        <begin position="422"/>
        <end position="442"/>
    </location>
</feature>
<evidence type="ECO:0000256" key="16">
    <source>
        <dbReference type="ARBA" id="ARBA00061146"/>
    </source>
</evidence>
<dbReference type="SUPFAM" id="SSF53613">
    <property type="entry name" value="Ribokinase-like"/>
    <property type="match status" value="1"/>
</dbReference>
<dbReference type="GO" id="GO:0004417">
    <property type="term" value="F:hydroxyethylthiazole kinase activity"/>
    <property type="evidence" value="ECO:0007669"/>
    <property type="project" value="UniProtKB-EC"/>
</dbReference>
<sequence>MAATTTTTSPKQWHDADYCTLYLVTDSTPAILGLGPGPTTEREKEDKLCATVEAALRGGATCVQLRDKDGDTAALVRTARRLHAIARRFAVPLLINDRVDVALAVGCEGVHVGQDDLDLATARKLLGKYKIIGVTVSNVEEMQAAVEGGADYLGIGTVFATPTKENTKSIIGVDGLQQILLRIPAESPVKTVCIGGINATNTSRVVWQSSNPAGAGHSLDGVAVVSAIMGAADPEAAARELLRLVKTPPAFAPRHFLSTSAAQAQEPEEASTDPDPDPEAKATAILARVPDLVRAVDAQRPLSHNMTNLVVQNLAANVALAVGASPIMANYGEEAADLAAIPGSALVVNMGTVTPDGLANYLRALRAYNDAGRPVVFDPVGAGATAVRRSATKTILGGGYIDVLKGNQAEILSCIAATSLDPNASSSKAPQQRGVDSGPGDGDVQKLGAAIRDLATLRKNVVVMTGKTDYVTAAGSGGGAVLAVDNGHEYLGMVTGTGCCLGTTISAYVSAVTAAGSQGSESSAGDSRLAAVVAALLHYNIAAELAAERDDVRGPGTFVPAFLDELHNVRKATVRGDFGWLSRAKVSVLCLP</sequence>
<dbReference type="CDD" id="cd01170">
    <property type="entry name" value="THZ_kinase"/>
    <property type="match status" value="1"/>
</dbReference>
<evidence type="ECO:0000256" key="7">
    <source>
        <dbReference type="ARBA" id="ARBA00022723"/>
    </source>
</evidence>
<comment type="pathway">
    <text evidence="4">Cofactor biosynthesis; thiamine diphosphate biosynthesis; 4-methyl-5-(2-phosphoethyl)-thiazole from 5-(2-hydroxyethyl)-4-methylthiazole: step 1/1.</text>
</comment>
<keyword evidence="9" id="KW-0418">Kinase</keyword>
<comment type="catalytic activity">
    <reaction evidence="15">
        <text>2-[(2R,5Z)-2-carboxy-4-methylthiazol-5(2H)-ylidene]ethyl phosphate + 4-amino-2-methyl-5-(diphosphooxymethyl)pyrimidine + 2 H(+) = thiamine phosphate + CO2 + diphosphate</text>
        <dbReference type="Rhea" id="RHEA:47844"/>
        <dbReference type="ChEBI" id="CHEBI:15378"/>
        <dbReference type="ChEBI" id="CHEBI:16526"/>
        <dbReference type="ChEBI" id="CHEBI:33019"/>
        <dbReference type="ChEBI" id="CHEBI:37575"/>
        <dbReference type="ChEBI" id="CHEBI:57841"/>
        <dbReference type="ChEBI" id="CHEBI:62899"/>
        <dbReference type="EC" id="2.5.1.3"/>
    </reaction>
</comment>
<keyword evidence="21" id="KW-1185">Reference proteome</keyword>
<evidence type="ECO:0000256" key="8">
    <source>
        <dbReference type="ARBA" id="ARBA00022741"/>
    </source>
</evidence>
<dbReference type="InterPro" id="IPR000417">
    <property type="entry name" value="Hyethyz_kinase"/>
</dbReference>
<comment type="catalytic activity">
    <reaction evidence="1">
        <text>5-(2-hydroxyethyl)-4-methylthiazole + ATP = 4-methyl-5-(2-phosphooxyethyl)-thiazole + ADP + H(+)</text>
        <dbReference type="Rhea" id="RHEA:24212"/>
        <dbReference type="ChEBI" id="CHEBI:15378"/>
        <dbReference type="ChEBI" id="CHEBI:17957"/>
        <dbReference type="ChEBI" id="CHEBI:30616"/>
        <dbReference type="ChEBI" id="CHEBI:58296"/>
        <dbReference type="ChEBI" id="CHEBI:456216"/>
        <dbReference type="EC" id="2.7.1.50"/>
    </reaction>
</comment>
<comment type="cofactor">
    <cofactor evidence="2">
        <name>Mg(2+)</name>
        <dbReference type="ChEBI" id="CHEBI:18420"/>
    </cofactor>
</comment>
<keyword evidence="12" id="KW-0784">Thiamine biosynthesis</keyword>
<dbReference type="EMBL" id="JAKJXP020000076">
    <property type="protein sequence ID" value="KAK7749224.1"/>
    <property type="molecule type" value="Genomic_DNA"/>
</dbReference>
<organism evidence="20 21">
    <name type="scientific">Diatrype stigma</name>
    <dbReference type="NCBI Taxonomy" id="117547"/>
    <lineage>
        <taxon>Eukaryota</taxon>
        <taxon>Fungi</taxon>
        <taxon>Dikarya</taxon>
        <taxon>Ascomycota</taxon>
        <taxon>Pezizomycotina</taxon>
        <taxon>Sordariomycetes</taxon>
        <taxon>Xylariomycetidae</taxon>
        <taxon>Xylariales</taxon>
        <taxon>Diatrypaceae</taxon>
        <taxon>Diatrype</taxon>
    </lineage>
</organism>
<dbReference type="Gene3D" id="3.20.20.70">
    <property type="entry name" value="Aldolase class I"/>
    <property type="match status" value="1"/>
</dbReference>
<comment type="similarity">
    <text evidence="16">In the C-terminal section; belongs to the Thz kinase family.</text>
</comment>
<dbReference type="GO" id="GO:0009228">
    <property type="term" value="P:thiamine biosynthetic process"/>
    <property type="evidence" value="ECO:0007669"/>
    <property type="project" value="UniProtKB-KW"/>
</dbReference>
<evidence type="ECO:0000256" key="3">
    <source>
        <dbReference type="ARBA" id="ARBA00003814"/>
    </source>
</evidence>
<dbReference type="FunFam" id="3.20.20.70:FF:000104">
    <property type="entry name" value="Thiamine biosynthetic bifunctional enzyme"/>
    <property type="match status" value="1"/>
</dbReference>
<feature type="region of interest" description="Disordered" evidence="18">
    <location>
        <begin position="259"/>
        <end position="279"/>
    </location>
</feature>
<evidence type="ECO:0000256" key="11">
    <source>
        <dbReference type="ARBA" id="ARBA00022842"/>
    </source>
</evidence>
<dbReference type="Gene3D" id="3.40.1190.20">
    <property type="match status" value="1"/>
</dbReference>
<evidence type="ECO:0000256" key="14">
    <source>
        <dbReference type="ARBA" id="ARBA00047851"/>
    </source>
</evidence>
<dbReference type="Pfam" id="PF02110">
    <property type="entry name" value="HK"/>
    <property type="match status" value="1"/>
</dbReference>
<dbReference type="GO" id="GO:0005737">
    <property type="term" value="C:cytoplasm"/>
    <property type="evidence" value="ECO:0007669"/>
    <property type="project" value="TreeGrafter"/>
</dbReference>
<comment type="catalytic activity">
    <reaction evidence="14">
        <text>2-(2-carboxy-4-methylthiazol-5-yl)ethyl phosphate + 4-amino-2-methyl-5-(diphosphooxymethyl)pyrimidine + 2 H(+) = thiamine phosphate + CO2 + diphosphate</text>
        <dbReference type="Rhea" id="RHEA:47848"/>
        <dbReference type="ChEBI" id="CHEBI:15378"/>
        <dbReference type="ChEBI" id="CHEBI:16526"/>
        <dbReference type="ChEBI" id="CHEBI:33019"/>
        <dbReference type="ChEBI" id="CHEBI:37575"/>
        <dbReference type="ChEBI" id="CHEBI:57841"/>
        <dbReference type="ChEBI" id="CHEBI:62890"/>
        <dbReference type="EC" id="2.5.1.3"/>
    </reaction>
</comment>
<evidence type="ECO:0000256" key="2">
    <source>
        <dbReference type="ARBA" id="ARBA00001946"/>
    </source>
</evidence>
<evidence type="ECO:0000256" key="17">
    <source>
        <dbReference type="ARBA" id="ARBA00061283"/>
    </source>
</evidence>
<proteinExistence type="inferred from homology"/>
<evidence type="ECO:0000313" key="20">
    <source>
        <dbReference type="EMBL" id="KAK7749224.1"/>
    </source>
</evidence>
<evidence type="ECO:0000256" key="5">
    <source>
        <dbReference type="ARBA" id="ARBA00005165"/>
    </source>
</evidence>
<dbReference type="InterPro" id="IPR029056">
    <property type="entry name" value="Ribokinase-like"/>
</dbReference>
<evidence type="ECO:0000256" key="13">
    <source>
        <dbReference type="ARBA" id="ARBA00047334"/>
    </source>
</evidence>
<dbReference type="CDD" id="cd00564">
    <property type="entry name" value="TMP_TenI"/>
    <property type="match status" value="1"/>
</dbReference>
<comment type="caution">
    <text evidence="20">The sequence shown here is derived from an EMBL/GenBank/DDBJ whole genome shotgun (WGS) entry which is preliminary data.</text>
</comment>
<protein>
    <submittedName>
        <fullName evidence="20">Thiamine biosynthetic bifunctional enzyme</fullName>
    </submittedName>
</protein>
<dbReference type="PRINTS" id="PR01099">
    <property type="entry name" value="HYETHTZKNASE"/>
</dbReference>
<feature type="compositionally biased region" description="Acidic residues" evidence="18">
    <location>
        <begin position="266"/>
        <end position="277"/>
    </location>
</feature>
<feature type="domain" description="Thiamine phosphate synthase/TenI" evidence="19">
    <location>
        <begin position="41"/>
        <end position="228"/>
    </location>
</feature>
<dbReference type="PANTHER" id="PTHR20857">
    <property type="entry name" value="THIAMINE-PHOSPHATE PYROPHOSPHORYLASE"/>
    <property type="match status" value="1"/>
</dbReference>
<dbReference type="Proteomes" id="UP001320420">
    <property type="component" value="Unassembled WGS sequence"/>
</dbReference>
<keyword evidence="8" id="KW-0547">Nucleotide-binding</keyword>
<dbReference type="PANTHER" id="PTHR20857:SF23">
    <property type="entry name" value="THIAMINE BIOSYNTHETIC BIFUNCTIONAL ENZYME"/>
    <property type="match status" value="1"/>
</dbReference>
<dbReference type="InterPro" id="IPR034291">
    <property type="entry name" value="TMP_synthase"/>
</dbReference>
<evidence type="ECO:0000259" key="19">
    <source>
        <dbReference type="Pfam" id="PF02581"/>
    </source>
</evidence>
<comment type="pathway">
    <text evidence="5">Cofactor biosynthesis; thiamine diphosphate biosynthesis; thiamine phosphate from 4-amino-2-methyl-5-diphosphomethylpyrimidine and 4-methyl-5-(2-phosphoethyl)-thiazole: step 1/1.</text>
</comment>
<comment type="function">
    <text evidence="3">Condenses 4-methyl-5-(beta-hydroxyethyl)thiazole monophosphate (THZ-P) and 2-methyl-4-amino-5-hydroxymethyl pyrimidine pyrophosphate (HMP-PP) to form thiamine monophosphate (TMP).</text>
</comment>
<dbReference type="AlphaFoldDB" id="A0AAN9YP28"/>
<evidence type="ECO:0000256" key="1">
    <source>
        <dbReference type="ARBA" id="ARBA00001771"/>
    </source>
</evidence>
<dbReference type="InterPro" id="IPR022998">
    <property type="entry name" value="ThiamineP_synth_TenI"/>
</dbReference>
<evidence type="ECO:0000313" key="21">
    <source>
        <dbReference type="Proteomes" id="UP001320420"/>
    </source>
</evidence>
<dbReference type="InterPro" id="IPR013785">
    <property type="entry name" value="Aldolase_TIM"/>
</dbReference>
<keyword evidence="7" id="KW-0479">Metal-binding</keyword>
<comment type="catalytic activity">
    <reaction evidence="13">
        <text>4-methyl-5-(2-phosphooxyethyl)-thiazole + 4-amino-2-methyl-5-(diphosphooxymethyl)pyrimidine + H(+) = thiamine phosphate + diphosphate</text>
        <dbReference type="Rhea" id="RHEA:22328"/>
        <dbReference type="ChEBI" id="CHEBI:15378"/>
        <dbReference type="ChEBI" id="CHEBI:33019"/>
        <dbReference type="ChEBI" id="CHEBI:37575"/>
        <dbReference type="ChEBI" id="CHEBI:57841"/>
        <dbReference type="ChEBI" id="CHEBI:58296"/>
        <dbReference type="EC" id="2.5.1.3"/>
    </reaction>
</comment>
<keyword evidence="6" id="KW-0808">Transferase</keyword>
<dbReference type="GO" id="GO:0000287">
    <property type="term" value="F:magnesium ion binding"/>
    <property type="evidence" value="ECO:0007669"/>
    <property type="project" value="InterPro"/>
</dbReference>
<dbReference type="HAMAP" id="MF_00097">
    <property type="entry name" value="TMP_synthase"/>
    <property type="match status" value="1"/>
</dbReference>
<evidence type="ECO:0000256" key="4">
    <source>
        <dbReference type="ARBA" id="ARBA00004868"/>
    </source>
</evidence>
<accession>A0AAN9YP28</accession>
<evidence type="ECO:0000256" key="15">
    <source>
        <dbReference type="ARBA" id="ARBA00047883"/>
    </source>
</evidence>
<dbReference type="Pfam" id="PF02581">
    <property type="entry name" value="TMP-TENI"/>
    <property type="match status" value="1"/>
</dbReference>
<evidence type="ECO:0000256" key="12">
    <source>
        <dbReference type="ARBA" id="ARBA00022977"/>
    </source>
</evidence>
<dbReference type="GO" id="GO:0005524">
    <property type="term" value="F:ATP binding"/>
    <property type="evidence" value="ECO:0007669"/>
    <property type="project" value="UniProtKB-KW"/>
</dbReference>
<evidence type="ECO:0000256" key="10">
    <source>
        <dbReference type="ARBA" id="ARBA00022840"/>
    </source>
</evidence>
<evidence type="ECO:0000256" key="9">
    <source>
        <dbReference type="ARBA" id="ARBA00022777"/>
    </source>
</evidence>
<dbReference type="NCBIfam" id="TIGR00693">
    <property type="entry name" value="thiE"/>
    <property type="match status" value="1"/>
</dbReference>
<dbReference type="GO" id="GO:0004789">
    <property type="term" value="F:thiamine-phosphate diphosphorylase activity"/>
    <property type="evidence" value="ECO:0007669"/>
    <property type="project" value="UniProtKB-EC"/>
</dbReference>
<evidence type="ECO:0000256" key="6">
    <source>
        <dbReference type="ARBA" id="ARBA00022679"/>
    </source>
</evidence>
<name>A0AAN9YP28_9PEZI</name>
<dbReference type="InterPro" id="IPR036206">
    <property type="entry name" value="ThiamineP_synth_sf"/>
</dbReference>